<keyword evidence="3" id="KW-1185">Reference proteome</keyword>
<name>A0A1X6MNQ7_9APHY</name>
<dbReference type="Proteomes" id="UP000194127">
    <property type="component" value="Unassembled WGS sequence"/>
</dbReference>
<protein>
    <submittedName>
        <fullName evidence="2">Uncharacterized protein</fullName>
    </submittedName>
</protein>
<evidence type="ECO:0000313" key="2">
    <source>
        <dbReference type="EMBL" id="OSX57866.1"/>
    </source>
</evidence>
<dbReference type="GeneID" id="36331885"/>
<feature type="region of interest" description="Disordered" evidence="1">
    <location>
        <begin position="129"/>
        <end position="160"/>
    </location>
</feature>
<gene>
    <name evidence="2" type="ORF">POSPLADRAFT_1155336</name>
</gene>
<dbReference type="EMBL" id="KZ110606">
    <property type="protein sequence ID" value="OSX57866.1"/>
    <property type="molecule type" value="Genomic_DNA"/>
</dbReference>
<dbReference type="AlphaFoldDB" id="A0A1X6MNQ7"/>
<feature type="compositionally biased region" description="Basic and acidic residues" evidence="1">
    <location>
        <begin position="66"/>
        <end position="88"/>
    </location>
</feature>
<accession>A0A1X6MNQ7</accession>
<evidence type="ECO:0000256" key="1">
    <source>
        <dbReference type="SAM" id="MobiDB-lite"/>
    </source>
</evidence>
<dbReference type="RefSeq" id="XP_024334660.1">
    <property type="nucleotide sequence ID" value="XM_024486936.1"/>
</dbReference>
<sequence>LQDTVKCANVQANGGSCSYPACNCAEPPKSKSVTRLGRMDLTAQASTPRGNGKANKILAVPCVAERDGRDEGPEAWRRPLRGPRDKYSLQRSRRGNQRAPTPDSDDDLAVPSRSEQGYPLAKFHIQLQPIEHSHSGDCRRRIEQRSNKRPARKGAYNQSAGDLKTACRLPKALYTDRCSRNYVTNQVTEQETLSGRRQSSQSSARLSPVVEGEVEVVDSSDAMLLGDPLEYIDLCLECAVVQPRDVSAKQALYCQHRGNGVQV</sequence>
<dbReference type="OrthoDB" id="10293001at2759"/>
<proteinExistence type="predicted"/>
<organism evidence="2 3">
    <name type="scientific">Postia placenta MAD-698-R-SB12</name>
    <dbReference type="NCBI Taxonomy" id="670580"/>
    <lineage>
        <taxon>Eukaryota</taxon>
        <taxon>Fungi</taxon>
        <taxon>Dikarya</taxon>
        <taxon>Basidiomycota</taxon>
        <taxon>Agaricomycotina</taxon>
        <taxon>Agaricomycetes</taxon>
        <taxon>Polyporales</taxon>
        <taxon>Adustoporiaceae</taxon>
        <taxon>Rhodonia</taxon>
    </lineage>
</organism>
<evidence type="ECO:0000313" key="3">
    <source>
        <dbReference type="Proteomes" id="UP000194127"/>
    </source>
</evidence>
<reference evidence="2 3" key="1">
    <citation type="submission" date="2017-04" db="EMBL/GenBank/DDBJ databases">
        <title>Genome Sequence of the Model Brown-Rot Fungus Postia placenta SB12.</title>
        <authorList>
            <consortium name="DOE Joint Genome Institute"/>
            <person name="Gaskell J."/>
            <person name="Kersten P."/>
            <person name="Larrondo L.F."/>
            <person name="Canessa P."/>
            <person name="Martinez D."/>
            <person name="Hibbett D."/>
            <person name="Schmoll M."/>
            <person name="Kubicek C.P."/>
            <person name="Martinez A.T."/>
            <person name="Yadav J."/>
            <person name="Master E."/>
            <person name="Magnuson J.K."/>
            <person name="James T."/>
            <person name="Yaver D."/>
            <person name="Berka R."/>
            <person name="Labutti K."/>
            <person name="Lipzen A."/>
            <person name="Aerts A."/>
            <person name="Barry K."/>
            <person name="Henrissat B."/>
            <person name="Blanchette R."/>
            <person name="Grigoriev I."/>
            <person name="Cullen D."/>
        </authorList>
    </citation>
    <scope>NUCLEOTIDE SEQUENCE [LARGE SCALE GENOMIC DNA]</scope>
    <source>
        <strain evidence="2 3">MAD-698-R-SB12</strain>
    </source>
</reference>
<feature type="region of interest" description="Disordered" evidence="1">
    <location>
        <begin position="66"/>
        <end position="113"/>
    </location>
</feature>
<feature type="compositionally biased region" description="Basic and acidic residues" evidence="1">
    <location>
        <begin position="131"/>
        <end position="146"/>
    </location>
</feature>
<feature type="non-terminal residue" evidence="2">
    <location>
        <position position="1"/>
    </location>
</feature>